<gene>
    <name evidence="3" type="ORF">EH243_08320</name>
</gene>
<dbReference type="Gene3D" id="3.40.1350.10">
    <property type="match status" value="1"/>
</dbReference>
<accession>A0A430KRJ3</accession>
<dbReference type="Pfam" id="PF08722">
    <property type="entry name" value="Tn7_TnsA-like_N"/>
    <property type="match status" value="1"/>
</dbReference>
<dbReference type="AlphaFoldDB" id="A0A430KRJ3"/>
<evidence type="ECO:0000313" key="4">
    <source>
        <dbReference type="Proteomes" id="UP000283087"/>
    </source>
</evidence>
<dbReference type="InterPro" id="IPR011335">
    <property type="entry name" value="Restrct_endonuc-II-like"/>
</dbReference>
<keyword evidence="4" id="KW-1185">Reference proteome</keyword>
<dbReference type="InterPro" id="IPR014833">
    <property type="entry name" value="TnsA_N"/>
</dbReference>
<evidence type="ECO:0000259" key="2">
    <source>
        <dbReference type="Pfam" id="PF08722"/>
    </source>
</evidence>
<dbReference type="SUPFAM" id="SSF52980">
    <property type="entry name" value="Restriction endonuclease-like"/>
    <property type="match status" value="1"/>
</dbReference>
<dbReference type="Proteomes" id="UP000283087">
    <property type="component" value="Unassembled WGS sequence"/>
</dbReference>
<dbReference type="Pfam" id="PF08721">
    <property type="entry name" value="Tn7_Tnp_TnsA_C"/>
    <property type="match status" value="1"/>
</dbReference>
<evidence type="ECO:0000313" key="3">
    <source>
        <dbReference type="EMBL" id="RTE66115.1"/>
    </source>
</evidence>
<dbReference type="EMBL" id="RQXW01000006">
    <property type="protein sequence ID" value="RTE66115.1"/>
    <property type="molecule type" value="Genomic_DNA"/>
</dbReference>
<reference evidence="3 4" key="1">
    <citation type="submission" date="2018-11" db="EMBL/GenBank/DDBJ databases">
        <title>The draft genome sequence of Amphritea opalescens ANRC-JH13T.</title>
        <authorList>
            <person name="Fang Z."/>
            <person name="Zhang Y."/>
            <person name="Han X."/>
        </authorList>
    </citation>
    <scope>NUCLEOTIDE SEQUENCE [LARGE SCALE GENOMIC DNA]</scope>
    <source>
        <strain evidence="3 4">ANRC-JH13</strain>
    </source>
</reference>
<feature type="domain" description="TnsA endonuclease C-terminal" evidence="1">
    <location>
        <begin position="194"/>
        <end position="271"/>
    </location>
</feature>
<name>A0A430KRJ3_9GAMM</name>
<sequence length="292" mass="34411">MKNKQVKQPVITDSELNKIKKYQRTVKKNGFRPWVTVRQSHTYGQGQIIFSHKTGRLHHLLSRGERLPFFMFESDVTIVDILEQYPLPINETLDIARKLNIVHPGSYKERYKHDLKIPAKTMTTDLVIIRQLPDGRKILEPYSYKYQSALDSAVNGQRKVNRTQQKLDLEFAFWRTQGVECVLLTEHDFDRTEIYNLEFLRECYDHPEYLDMSNEKLLSIIDTFVKHFIGHSELTLYQHIQCVSEALAISKYQALSVFQKAVYERLINLNLSERIELYRPIHYPPQGYGYVA</sequence>
<dbReference type="OrthoDB" id="5291587at2"/>
<comment type="caution">
    <text evidence="3">The sequence shown here is derived from an EMBL/GenBank/DDBJ whole genome shotgun (WGS) entry which is preliminary data.</text>
</comment>
<dbReference type="GO" id="GO:0003676">
    <property type="term" value="F:nucleic acid binding"/>
    <property type="evidence" value="ECO:0007669"/>
    <property type="project" value="InterPro"/>
</dbReference>
<evidence type="ECO:0000259" key="1">
    <source>
        <dbReference type="Pfam" id="PF08721"/>
    </source>
</evidence>
<proteinExistence type="predicted"/>
<protein>
    <submittedName>
        <fullName evidence="3">Transposase</fullName>
    </submittedName>
</protein>
<dbReference type="CDD" id="cd22362">
    <property type="entry name" value="TnsA_endonuclease-like"/>
    <property type="match status" value="1"/>
</dbReference>
<organism evidence="3 4">
    <name type="scientific">Amphritea opalescens</name>
    <dbReference type="NCBI Taxonomy" id="2490544"/>
    <lineage>
        <taxon>Bacteria</taxon>
        <taxon>Pseudomonadati</taxon>
        <taxon>Pseudomonadota</taxon>
        <taxon>Gammaproteobacteria</taxon>
        <taxon>Oceanospirillales</taxon>
        <taxon>Oceanospirillaceae</taxon>
        <taxon>Amphritea</taxon>
    </lineage>
</organism>
<dbReference type="InterPro" id="IPR014832">
    <property type="entry name" value="TnsA_C"/>
</dbReference>
<dbReference type="InterPro" id="IPR011856">
    <property type="entry name" value="tRNA_endonuc-like_dom_sf"/>
</dbReference>
<dbReference type="RefSeq" id="WP_126158188.1">
    <property type="nucleotide sequence ID" value="NZ_RQXW01000006.1"/>
</dbReference>
<feature type="domain" description="TnsA endonuclease N-terminal" evidence="2">
    <location>
        <begin position="77"/>
        <end position="186"/>
    </location>
</feature>